<protein>
    <submittedName>
        <fullName evidence="1">Uncharacterized protein</fullName>
    </submittedName>
</protein>
<evidence type="ECO:0000313" key="1">
    <source>
        <dbReference type="EMBL" id="CAI6361556.1"/>
    </source>
</evidence>
<dbReference type="Proteomes" id="UP001160148">
    <property type="component" value="Unassembled WGS sequence"/>
</dbReference>
<sequence>MPIGYFPTFSNKLLLPTITVHYRSADHSCCSSTTLLLRGSVYVAVCRVLQPYLQLGRTIHLINITHKTTRRRVFTIFCFNYASIDDDDDKLFCHCRKRFTRALIVKIILPSPISVVLLLRRRVFTLSRSCARDCRRQCLDNCFLIHFISVFTSYFKFHHTLLSAHPAVRMP</sequence>
<comment type="caution">
    <text evidence="1">The sequence shown here is derived from an EMBL/GenBank/DDBJ whole genome shotgun (WGS) entry which is preliminary data.</text>
</comment>
<evidence type="ECO:0000313" key="2">
    <source>
        <dbReference type="Proteomes" id="UP001160148"/>
    </source>
</evidence>
<name>A0AAV0X1A7_9HEMI</name>
<organism evidence="1 2">
    <name type="scientific">Macrosiphum euphorbiae</name>
    <name type="common">potato aphid</name>
    <dbReference type="NCBI Taxonomy" id="13131"/>
    <lineage>
        <taxon>Eukaryota</taxon>
        <taxon>Metazoa</taxon>
        <taxon>Ecdysozoa</taxon>
        <taxon>Arthropoda</taxon>
        <taxon>Hexapoda</taxon>
        <taxon>Insecta</taxon>
        <taxon>Pterygota</taxon>
        <taxon>Neoptera</taxon>
        <taxon>Paraneoptera</taxon>
        <taxon>Hemiptera</taxon>
        <taxon>Sternorrhyncha</taxon>
        <taxon>Aphidomorpha</taxon>
        <taxon>Aphidoidea</taxon>
        <taxon>Aphididae</taxon>
        <taxon>Macrosiphini</taxon>
        <taxon>Macrosiphum</taxon>
    </lineage>
</organism>
<keyword evidence="2" id="KW-1185">Reference proteome</keyword>
<accession>A0AAV0X1A7</accession>
<dbReference type="EMBL" id="CARXXK010000003">
    <property type="protein sequence ID" value="CAI6361556.1"/>
    <property type="molecule type" value="Genomic_DNA"/>
</dbReference>
<proteinExistence type="predicted"/>
<gene>
    <name evidence="1" type="ORF">MEUPH1_LOCUS16726</name>
</gene>
<reference evidence="1 2" key="1">
    <citation type="submission" date="2023-01" db="EMBL/GenBank/DDBJ databases">
        <authorList>
            <person name="Whitehead M."/>
        </authorList>
    </citation>
    <scope>NUCLEOTIDE SEQUENCE [LARGE SCALE GENOMIC DNA]</scope>
</reference>
<dbReference type="AlphaFoldDB" id="A0AAV0X1A7"/>